<comment type="caution">
    <text evidence="4">The sequence shown here is derived from an EMBL/GenBank/DDBJ whole genome shotgun (WGS) entry which is preliminary data.</text>
</comment>
<comment type="similarity">
    <text evidence="1">Belongs to the plant acyltransferase family.</text>
</comment>
<dbReference type="InterPro" id="IPR023213">
    <property type="entry name" value="CAT-like_dom_sf"/>
</dbReference>
<dbReference type="GO" id="GO:0016746">
    <property type="term" value="F:acyltransferase activity"/>
    <property type="evidence" value="ECO:0007669"/>
    <property type="project" value="UniProtKB-KW"/>
</dbReference>
<keyword evidence="5" id="KW-1185">Reference proteome</keyword>
<dbReference type="AlphaFoldDB" id="A0AAV8SE66"/>
<dbReference type="EMBL" id="JAIWQS010000011">
    <property type="protein sequence ID" value="KAJ8750301.1"/>
    <property type="molecule type" value="Genomic_DNA"/>
</dbReference>
<evidence type="ECO:0000256" key="3">
    <source>
        <dbReference type="ARBA" id="ARBA00023315"/>
    </source>
</evidence>
<keyword evidence="3" id="KW-0012">Acyltransferase</keyword>
<reference evidence="4 5" key="1">
    <citation type="submission" date="2021-09" db="EMBL/GenBank/DDBJ databases">
        <title>Genomic insights and catalytic innovation underlie evolution of tropane alkaloids biosynthesis.</title>
        <authorList>
            <person name="Wang Y.-J."/>
            <person name="Tian T."/>
            <person name="Huang J.-P."/>
            <person name="Huang S.-X."/>
        </authorList>
    </citation>
    <scope>NUCLEOTIDE SEQUENCE [LARGE SCALE GENOMIC DNA]</scope>
    <source>
        <strain evidence="4">KIB-2018</strain>
        <tissue evidence="4">Leaf</tissue>
    </source>
</reference>
<keyword evidence="2" id="KW-0808">Transferase</keyword>
<sequence>MEIKVISKEIIKPSSPTPPHLGKFTLSIFDQFVPLVYCPLLFFYSCRNDNLKIEDKLAKLKDSLSKTLTRFYPLAGRIKDQRTVDCNDEGVLYVVAQVNHEMYNFLEAPNSRTLTHLVIPYQPICEGPPELVPQLTIQVNLFACGGMAIGLCVLHKIIDAYTVTSFVKSWAALARGTCDHVDKEELVYDRNLVPSLFPPNERLVYDAQASFWSSTSMTDAEDPRRFVFDATAISSLKAKARSEQVPNPTRTEAVISFVWKSALKASRLLYSSQKQSVVFSAINLRSRLSPPLPDRSIGNVVLRGVAHYTTTTTAEMELQHLVGLLRQSVAKVDSDYINKLKGETGHEEFRKRREELAKIYSEIPPNFMFEASSALNMGFYEGNFGWGKPVWFGEASLSEKMNKNSILLVEAPNADDVEVWITLNKHQMGIVEKDPEFLSYATPNPPIISNKDPKI</sequence>
<gene>
    <name evidence="4" type="ORF">K2173_014216</name>
</gene>
<dbReference type="Proteomes" id="UP001159364">
    <property type="component" value="Linkage Group LG11"/>
</dbReference>
<dbReference type="PANTHER" id="PTHR31623">
    <property type="entry name" value="F21J9.9"/>
    <property type="match status" value="1"/>
</dbReference>
<dbReference type="Pfam" id="PF02458">
    <property type="entry name" value="Transferase"/>
    <property type="match status" value="1"/>
</dbReference>
<evidence type="ECO:0000313" key="5">
    <source>
        <dbReference type="Proteomes" id="UP001159364"/>
    </source>
</evidence>
<evidence type="ECO:0000256" key="2">
    <source>
        <dbReference type="ARBA" id="ARBA00022679"/>
    </source>
</evidence>
<dbReference type="Gene3D" id="3.30.559.10">
    <property type="entry name" value="Chloramphenicol acetyltransferase-like domain"/>
    <property type="match status" value="2"/>
</dbReference>
<evidence type="ECO:0000313" key="4">
    <source>
        <dbReference type="EMBL" id="KAJ8750301.1"/>
    </source>
</evidence>
<name>A0AAV8SE66_9ROSI</name>
<evidence type="ECO:0000256" key="1">
    <source>
        <dbReference type="ARBA" id="ARBA00009861"/>
    </source>
</evidence>
<proteinExistence type="inferred from homology"/>
<protein>
    <submittedName>
        <fullName evidence="4">Uncharacterized protein</fullName>
    </submittedName>
</protein>
<accession>A0AAV8SE66</accession>
<organism evidence="4 5">
    <name type="scientific">Erythroxylum novogranatense</name>
    <dbReference type="NCBI Taxonomy" id="1862640"/>
    <lineage>
        <taxon>Eukaryota</taxon>
        <taxon>Viridiplantae</taxon>
        <taxon>Streptophyta</taxon>
        <taxon>Embryophyta</taxon>
        <taxon>Tracheophyta</taxon>
        <taxon>Spermatophyta</taxon>
        <taxon>Magnoliopsida</taxon>
        <taxon>eudicotyledons</taxon>
        <taxon>Gunneridae</taxon>
        <taxon>Pentapetalae</taxon>
        <taxon>rosids</taxon>
        <taxon>fabids</taxon>
        <taxon>Malpighiales</taxon>
        <taxon>Erythroxylaceae</taxon>
        <taxon>Erythroxylum</taxon>
    </lineage>
</organism>
<dbReference type="PANTHER" id="PTHR31623:SF110">
    <property type="entry name" value="VINORINE SYNTHASE-LIKE"/>
    <property type="match status" value="1"/>
</dbReference>